<name>A0A9P7ZC59_9HYPO</name>
<dbReference type="GeneID" id="70291145"/>
<dbReference type="OrthoDB" id="3440371at2759"/>
<dbReference type="RefSeq" id="XP_046113397.1">
    <property type="nucleotide sequence ID" value="XM_046260242.1"/>
</dbReference>
<accession>A0A9P7ZC59</accession>
<evidence type="ECO:0000313" key="3">
    <source>
        <dbReference type="Proteomes" id="UP000887229"/>
    </source>
</evidence>
<sequence length="139" mass="15905">MSLPVSSPPPQPYPTTQSYFQLATPPATSSPPPGYQPRRDGPLELYLPRPARRSPNLDDQILCAQEVAEDSRIQQKAIRARREDEEHSSIADSETTLWLARNSNDMVGYAYSPTRRRPLHLLSNHFALFCSHKRRLYYP</sequence>
<dbReference type="AlphaFoldDB" id="A0A9P7ZC59"/>
<gene>
    <name evidence="2" type="ORF">F5Z01DRAFT_495973</name>
</gene>
<dbReference type="EMBL" id="MU251307">
    <property type="protein sequence ID" value="KAG9249473.1"/>
    <property type="molecule type" value="Genomic_DNA"/>
</dbReference>
<organism evidence="2 3">
    <name type="scientific">Emericellopsis atlantica</name>
    <dbReference type="NCBI Taxonomy" id="2614577"/>
    <lineage>
        <taxon>Eukaryota</taxon>
        <taxon>Fungi</taxon>
        <taxon>Dikarya</taxon>
        <taxon>Ascomycota</taxon>
        <taxon>Pezizomycotina</taxon>
        <taxon>Sordariomycetes</taxon>
        <taxon>Hypocreomycetidae</taxon>
        <taxon>Hypocreales</taxon>
        <taxon>Bionectriaceae</taxon>
        <taxon>Emericellopsis</taxon>
    </lineage>
</organism>
<feature type="compositionally biased region" description="Low complexity" evidence="1">
    <location>
        <begin position="14"/>
        <end position="27"/>
    </location>
</feature>
<feature type="compositionally biased region" description="Pro residues" evidence="1">
    <location>
        <begin position="1"/>
        <end position="13"/>
    </location>
</feature>
<protein>
    <submittedName>
        <fullName evidence="2">Uncharacterized protein</fullName>
    </submittedName>
</protein>
<dbReference type="Proteomes" id="UP000887229">
    <property type="component" value="Unassembled WGS sequence"/>
</dbReference>
<keyword evidence="3" id="KW-1185">Reference proteome</keyword>
<reference evidence="2" key="1">
    <citation type="journal article" date="2021" name="IMA Fungus">
        <title>Genomic characterization of three marine fungi, including Emericellopsis atlantica sp. nov. with signatures of a generalist lifestyle and marine biomass degradation.</title>
        <authorList>
            <person name="Hagestad O.C."/>
            <person name="Hou L."/>
            <person name="Andersen J.H."/>
            <person name="Hansen E.H."/>
            <person name="Altermark B."/>
            <person name="Li C."/>
            <person name="Kuhnert E."/>
            <person name="Cox R.J."/>
            <person name="Crous P.W."/>
            <person name="Spatafora J.W."/>
            <person name="Lail K."/>
            <person name="Amirebrahimi M."/>
            <person name="Lipzen A."/>
            <person name="Pangilinan J."/>
            <person name="Andreopoulos W."/>
            <person name="Hayes R.D."/>
            <person name="Ng V."/>
            <person name="Grigoriev I.V."/>
            <person name="Jackson S.A."/>
            <person name="Sutton T.D.S."/>
            <person name="Dobson A.D.W."/>
            <person name="Rama T."/>
        </authorList>
    </citation>
    <scope>NUCLEOTIDE SEQUENCE</scope>
    <source>
        <strain evidence="2">TS7</strain>
    </source>
</reference>
<evidence type="ECO:0000256" key="1">
    <source>
        <dbReference type="SAM" id="MobiDB-lite"/>
    </source>
</evidence>
<comment type="caution">
    <text evidence="2">The sequence shown here is derived from an EMBL/GenBank/DDBJ whole genome shotgun (WGS) entry which is preliminary data.</text>
</comment>
<evidence type="ECO:0000313" key="2">
    <source>
        <dbReference type="EMBL" id="KAG9249473.1"/>
    </source>
</evidence>
<proteinExistence type="predicted"/>
<feature type="region of interest" description="Disordered" evidence="1">
    <location>
        <begin position="1"/>
        <end position="58"/>
    </location>
</feature>